<sequence length="309" mass="35287">MSDYCMFTKKEALQFARDRLGVVKLDQRLATDRRGALDDITTAFQTRLPFNNLSLMSAARDDRRVWRRPTLEEIKQDILSGIGGLCFSLNVANFFILKALGFNVLLASATIAGRETHVTVYAQNVERAGDTYLAEASVGYPTFRAICLDCEESPVYRDSFLEYKYMKRDGKLLRLHRHGDLGCWRNVEPVLIDGWRVVYTAQLHGTANVEEFYPKFDKLYVYRLQAKDPLITQFHAVFRLVQSPGNRAVMISNRKLILENENGSLETIPLDGGDEEILAAVRRYFPGIPAEMARRALGNWRCTERYTSP</sequence>
<comment type="caution">
    <text evidence="3">The sequence shown here is derived from an EMBL/GenBank/DDBJ whole genome shotgun (WGS) entry which is preliminary data.</text>
</comment>
<keyword evidence="4" id="KW-1185">Reference proteome</keyword>
<dbReference type="GO" id="GO:0004060">
    <property type="term" value="F:arylamine N-acetyltransferase activity"/>
    <property type="evidence" value="ECO:0007669"/>
    <property type="project" value="UniProtKB-EC"/>
</dbReference>
<evidence type="ECO:0000256" key="1">
    <source>
        <dbReference type="ARBA" id="ARBA00006547"/>
    </source>
</evidence>
<dbReference type="InterPro" id="IPR001447">
    <property type="entry name" value="Arylamine_N-AcTrfase"/>
</dbReference>
<dbReference type="EC" id="2.3.1.5" evidence="2"/>
<dbReference type="Gene3D" id="3.30.2140.20">
    <property type="match status" value="1"/>
</dbReference>
<comment type="similarity">
    <text evidence="1">Belongs to the arylamine N-acetyltransferase family.</text>
</comment>
<evidence type="ECO:0000313" key="4">
    <source>
        <dbReference type="Proteomes" id="UP000271974"/>
    </source>
</evidence>
<dbReference type="EMBL" id="RQTK01002379">
    <property type="protein sequence ID" value="RUS68546.1"/>
    <property type="molecule type" value="Genomic_DNA"/>
</dbReference>
<dbReference type="SUPFAM" id="SSF54001">
    <property type="entry name" value="Cysteine proteinases"/>
    <property type="match status" value="1"/>
</dbReference>
<dbReference type="InterPro" id="IPR053710">
    <property type="entry name" value="Arylamine_NAT_domain_sf"/>
</dbReference>
<reference evidence="3 4" key="1">
    <citation type="submission" date="2019-01" db="EMBL/GenBank/DDBJ databases">
        <title>A draft genome assembly of the solar-powered sea slug Elysia chlorotica.</title>
        <authorList>
            <person name="Cai H."/>
            <person name="Li Q."/>
            <person name="Fang X."/>
            <person name="Li J."/>
            <person name="Curtis N.E."/>
            <person name="Altenburger A."/>
            <person name="Shibata T."/>
            <person name="Feng M."/>
            <person name="Maeda T."/>
            <person name="Schwartz J.A."/>
            <person name="Shigenobu S."/>
            <person name="Lundholm N."/>
            <person name="Nishiyama T."/>
            <person name="Yang H."/>
            <person name="Hasebe M."/>
            <person name="Li S."/>
            <person name="Pierce S.K."/>
            <person name="Wang J."/>
        </authorList>
    </citation>
    <scope>NUCLEOTIDE SEQUENCE [LARGE SCALE GENOMIC DNA]</scope>
    <source>
        <strain evidence="3">EC2010</strain>
        <tissue evidence="3">Whole organism of an adult</tissue>
    </source>
</reference>
<dbReference type="PANTHER" id="PTHR11786">
    <property type="entry name" value="N-HYDROXYARYLAMINE O-ACETYLTRANSFERASE"/>
    <property type="match status" value="1"/>
</dbReference>
<name>A0A433SIK7_ELYCH</name>
<evidence type="ECO:0000313" key="3">
    <source>
        <dbReference type="EMBL" id="RUS68546.1"/>
    </source>
</evidence>
<dbReference type="InterPro" id="IPR038765">
    <property type="entry name" value="Papain-like_cys_pep_sf"/>
</dbReference>
<dbReference type="Proteomes" id="UP000271974">
    <property type="component" value="Unassembled WGS sequence"/>
</dbReference>
<organism evidence="3 4">
    <name type="scientific">Elysia chlorotica</name>
    <name type="common">Eastern emerald elysia</name>
    <name type="synonym">Sea slug</name>
    <dbReference type="NCBI Taxonomy" id="188477"/>
    <lineage>
        <taxon>Eukaryota</taxon>
        <taxon>Metazoa</taxon>
        <taxon>Spiralia</taxon>
        <taxon>Lophotrochozoa</taxon>
        <taxon>Mollusca</taxon>
        <taxon>Gastropoda</taxon>
        <taxon>Heterobranchia</taxon>
        <taxon>Euthyneura</taxon>
        <taxon>Panpulmonata</taxon>
        <taxon>Sacoglossa</taxon>
        <taxon>Placobranchoidea</taxon>
        <taxon>Plakobranchidae</taxon>
        <taxon>Elysia</taxon>
    </lineage>
</organism>
<dbReference type="PANTHER" id="PTHR11786:SF0">
    <property type="entry name" value="ARYLAMINE N-ACETYLTRANSFERASE 4-RELATED"/>
    <property type="match status" value="1"/>
</dbReference>
<gene>
    <name evidence="3" type="ORF">EGW08_023692</name>
</gene>
<dbReference type="OrthoDB" id="10260017at2759"/>
<dbReference type="Pfam" id="PF00797">
    <property type="entry name" value="Acetyltransf_2"/>
    <property type="match status" value="1"/>
</dbReference>
<protein>
    <recommendedName>
        <fullName evidence="2">arylamine N-acetyltransferase</fullName>
        <ecNumber evidence="2">2.3.1.5</ecNumber>
    </recommendedName>
</protein>
<dbReference type="AlphaFoldDB" id="A0A433SIK7"/>
<proteinExistence type="inferred from homology"/>
<evidence type="ECO:0000256" key="2">
    <source>
        <dbReference type="ARBA" id="ARBA00012701"/>
    </source>
</evidence>
<accession>A0A433SIK7</accession>